<evidence type="ECO:0000256" key="1">
    <source>
        <dbReference type="SAM" id="SignalP"/>
    </source>
</evidence>
<dbReference type="Proteomes" id="UP000535937">
    <property type="component" value="Unassembled WGS sequence"/>
</dbReference>
<protein>
    <recommendedName>
        <fullName evidence="4">Lipoprotein</fullName>
    </recommendedName>
</protein>
<name>A0A7W4WBR8_9GAMM</name>
<feature type="signal peptide" evidence="1">
    <location>
        <begin position="1"/>
        <end position="22"/>
    </location>
</feature>
<dbReference type="AlphaFoldDB" id="A0A7W4WBR8"/>
<evidence type="ECO:0008006" key="4">
    <source>
        <dbReference type="Google" id="ProtNLM"/>
    </source>
</evidence>
<proteinExistence type="predicted"/>
<sequence length="239" mass="26189">MNNISILLAALVLPFVLSGCMAGNVKAPPPSSDDAAGIVIKIPNTCLPLTPCANKTLTFARLHADGGVISDELYHTSLVKGDHYYLLNMTPGQYVAVAATYTRRVNNNTNLGGGAVLTTGRMFGENILFSDELVRQTQVEVKPGTLAVMGEYDFSIEGRMAFAPSVAQFMKRADQVQLHYARKIDPEMESRGITSGIKFYRAELESGSRDEETRRKLLESAEKHIGKEGWDKTIVYAEN</sequence>
<evidence type="ECO:0000313" key="2">
    <source>
        <dbReference type="EMBL" id="MBB3060788.1"/>
    </source>
</evidence>
<gene>
    <name evidence="2" type="ORF">FHS09_001608</name>
</gene>
<reference evidence="2 3" key="1">
    <citation type="submission" date="2020-08" db="EMBL/GenBank/DDBJ databases">
        <title>Genomic Encyclopedia of Type Strains, Phase III (KMG-III): the genomes of soil and plant-associated and newly described type strains.</title>
        <authorList>
            <person name="Whitman W."/>
        </authorList>
    </citation>
    <scope>NUCLEOTIDE SEQUENCE [LARGE SCALE GENOMIC DNA]</scope>
    <source>
        <strain evidence="2 3">CECT 8799</strain>
    </source>
</reference>
<keyword evidence="3" id="KW-1185">Reference proteome</keyword>
<keyword evidence="1" id="KW-0732">Signal</keyword>
<dbReference type="RefSeq" id="WP_183458525.1">
    <property type="nucleotide sequence ID" value="NZ_JACHWZ010000006.1"/>
</dbReference>
<evidence type="ECO:0000313" key="3">
    <source>
        <dbReference type="Proteomes" id="UP000535937"/>
    </source>
</evidence>
<dbReference type="EMBL" id="JACHWZ010000006">
    <property type="protein sequence ID" value="MBB3060788.1"/>
    <property type="molecule type" value="Genomic_DNA"/>
</dbReference>
<comment type="caution">
    <text evidence="2">The sequence shown here is derived from an EMBL/GenBank/DDBJ whole genome shotgun (WGS) entry which is preliminary data.</text>
</comment>
<feature type="chain" id="PRO_5031070414" description="Lipoprotein" evidence="1">
    <location>
        <begin position="23"/>
        <end position="239"/>
    </location>
</feature>
<organism evidence="2 3">
    <name type="scientific">Microbulbifer rhizosphaerae</name>
    <dbReference type="NCBI Taxonomy" id="1562603"/>
    <lineage>
        <taxon>Bacteria</taxon>
        <taxon>Pseudomonadati</taxon>
        <taxon>Pseudomonadota</taxon>
        <taxon>Gammaproteobacteria</taxon>
        <taxon>Cellvibrionales</taxon>
        <taxon>Microbulbiferaceae</taxon>
        <taxon>Microbulbifer</taxon>
    </lineage>
</organism>
<accession>A0A7W4WBR8</accession>